<dbReference type="InterPro" id="IPR011990">
    <property type="entry name" value="TPR-like_helical_dom_sf"/>
</dbReference>
<organism evidence="1">
    <name type="scientific">freshwater metagenome</name>
    <dbReference type="NCBI Taxonomy" id="449393"/>
    <lineage>
        <taxon>unclassified sequences</taxon>
        <taxon>metagenomes</taxon>
        <taxon>ecological metagenomes</taxon>
    </lineage>
</organism>
<dbReference type="Gene3D" id="1.25.40.10">
    <property type="entry name" value="Tetratricopeptide repeat domain"/>
    <property type="match status" value="1"/>
</dbReference>
<gene>
    <name evidence="1" type="ORF">UFOPK4410_00694</name>
</gene>
<dbReference type="EMBL" id="CAFBRV010000056">
    <property type="protein sequence ID" value="CAB5114007.1"/>
    <property type="molecule type" value="Genomic_DNA"/>
</dbReference>
<reference evidence="1" key="1">
    <citation type="submission" date="2020-05" db="EMBL/GenBank/DDBJ databases">
        <authorList>
            <person name="Chiriac C."/>
            <person name="Salcher M."/>
            <person name="Ghai R."/>
            <person name="Kavagutti S V."/>
        </authorList>
    </citation>
    <scope>NUCLEOTIDE SEQUENCE</scope>
</reference>
<name>A0A6J7VVD0_9ZZZZ</name>
<accession>A0A6J7VVD0</accession>
<sequence>MFVRKGLTELPKDVPGPRARLLCLEAKVLFRLGMVEESHIQLERALQLAVDMEPSKEVAVYWGEVARVFVEMGLQERAIDAYEKALSATAAASQAESKTLLGSKV</sequence>
<proteinExistence type="predicted"/>
<evidence type="ECO:0000313" key="1">
    <source>
        <dbReference type="EMBL" id="CAB5114007.1"/>
    </source>
</evidence>
<protein>
    <submittedName>
        <fullName evidence="1">Unannotated protein</fullName>
    </submittedName>
</protein>
<dbReference type="AlphaFoldDB" id="A0A6J7VVD0"/>
<dbReference type="SUPFAM" id="SSF48452">
    <property type="entry name" value="TPR-like"/>
    <property type="match status" value="1"/>
</dbReference>